<gene>
    <name evidence="3" type="ORF">DCAR_025807</name>
</gene>
<reference evidence="3" key="1">
    <citation type="journal article" date="2016" name="Nat. Genet.">
        <title>A high-quality carrot genome assembly provides new insights into carotenoid accumulation and asterid genome evolution.</title>
        <authorList>
            <person name="Iorizzo M."/>
            <person name="Ellison S."/>
            <person name="Senalik D."/>
            <person name="Zeng P."/>
            <person name="Satapoomin P."/>
            <person name="Huang J."/>
            <person name="Bowman M."/>
            <person name="Iovene M."/>
            <person name="Sanseverino W."/>
            <person name="Cavagnaro P."/>
            <person name="Yildiz M."/>
            <person name="Macko-Podgorni A."/>
            <person name="Moranska E."/>
            <person name="Grzebelus E."/>
            <person name="Grzebelus D."/>
            <person name="Ashrafi H."/>
            <person name="Zheng Z."/>
            <person name="Cheng S."/>
            <person name="Spooner D."/>
            <person name="Van Deynze A."/>
            <person name="Simon P."/>
        </authorList>
    </citation>
    <scope>NUCLEOTIDE SEQUENCE [LARGE SCALE GENOMIC DNA]</scope>
    <source>
        <tissue evidence="3">Leaf</tissue>
    </source>
</reference>
<dbReference type="Gramene" id="KZM88732">
    <property type="protein sequence ID" value="KZM88732"/>
    <property type="gene ID" value="DCAR_025807"/>
</dbReference>
<organism evidence="3">
    <name type="scientific">Daucus carota subsp. sativus</name>
    <name type="common">Carrot</name>
    <dbReference type="NCBI Taxonomy" id="79200"/>
    <lineage>
        <taxon>Eukaryota</taxon>
        <taxon>Viridiplantae</taxon>
        <taxon>Streptophyta</taxon>
        <taxon>Embryophyta</taxon>
        <taxon>Tracheophyta</taxon>
        <taxon>Spermatophyta</taxon>
        <taxon>Magnoliopsida</taxon>
        <taxon>eudicotyledons</taxon>
        <taxon>Gunneridae</taxon>
        <taxon>Pentapetalae</taxon>
        <taxon>asterids</taxon>
        <taxon>campanulids</taxon>
        <taxon>Apiales</taxon>
        <taxon>Apiaceae</taxon>
        <taxon>Apioideae</taxon>
        <taxon>Scandiceae</taxon>
        <taxon>Daucinae</taxon>
        <taxon>Daucus</taxon>
        <taxon>Daucus sect. Daucus</taxon>
    </lineage>
</organism>
<evidence type="ECO:0000313" key="3">
    <source>
        <dbReference type="EMBL" id="KZM88732.1"/>
    </source>
</evidence>
<dbReference type="EMBL" id="LNRQ01000007">
    <property type="protein sequence ID" value="KZM88732.1"/>
    <property type="molecule type" value="Genomic_DNA"/>
</dbReference>
<keyword evidence="1" id="KW-0175">Coiled coil</keyword>
<feature type="region of interest" description="Disordered" evidence="2">
    <location>
        <begin position="132"/>
        <end position="153"/>
    </location>
</feature>
<comment type="caution">
    <text evidence="3">The sequence shown here is derived from an EMBL/GenBank/DDBJ whole genome shotgun (WGS) entry which is preliminary data.</text>
</comment>
<feature type="coiled-coil region" evidence="1">
    <location>
        <begin position="62"/>
        <end position="99"/>
    </location>
</feature>
<protein>
    <submittedName>
        <fullName evidence="3">Uncharacterized protein</fullName>
    </submittedName>
</protein>
<dbReference type="AlphaFoldDB" id="A0A161ZMW5"/>
<feature type="compositionally biased region" description="Basic and acidic residues" evidence="2">
    <location>
        <begin position="137"/>
        <end position="153"/>
    </location>
</feature>
<evidence type="ECO:0000256" key="2">
    <source>
        <dbReference type="SAM" id="MobiDB-lite"/>
    </source>
</evidence>
<sequence>MNAKLCNTTITLFTDDKWRSLNLARIDSPNANIGHYNESVAFIGEGSGKDGIAQPSTLAIAYESSEDENEKLASRFRKLDDLTDVKLESSNMLEQVQQEREYVSAASDRVKAAVDAEVWRIRHMAEAAMAEAEEAEKEAVEAERLAEEKQSIADELERKLMEKKDRAVL</sequence>
<evidence type="ECO:0000256" key="1">
    <source>
        <dbReference type="SAM" id="Coils"/>
    </source>
</evidence>
<proteinExistence type="predicted"/>
<name>A0A161ZMW5_DAUCS</name>
<accession>A0A161ZMW5</accession>